<accession>A0A2H3BW84</accession>
<reference evidence="2" key="1">
    <citation type="journal article" date="2017" name="Nat. Ecol. Evol.">
        <title>Genome expansion and lineage-specific genetic innovations in the forest pathogenic fungi Armillaria.</title>
        <authorList>
            <person name="Sipos G."/>
            <person name="Prasanna A.N."/>
            <person name="Walter M.C."/>
            <person name="O'Connor E."/>
            <person name="Balint B."/>
            <person name="Krizsan K."/>
            <person name="Kiss B."/>
            <person name="Hess J."/>
            <person name="Varga T."/>
            <person name="Slot J."/>
            <person name="Riley R."/>
            <person name="Boka B."/>
            <person name="Rigling D."/>
            <person name="Barry K."/>
            <person name="Lee J."/>
            <person name="Mihaltcheva S."/>
            <person name="LaButti K."/>
            <person name="Lipzen A."/>
            <person name="Waldron R."/>
            <person name="Moloney N.M."/>
            <person name="Sperisen C."/>
            <person name="Kredics L."/>
            <person name="Vagvoelgyi C."/>
            <person name="Patrignani A."/>
            <person name="Fitzpatrick D."/>
            <person name="Nagy I."/>
            <person name="Doyle S."/>
            <person name="Anderson J.B."/>
            <person name="Grigoriev I.V."/>
            <person name="Gueldener U."/>
            <person name="Muensterkoetter M."/>
            <person name="Nagy L.G."/>
        </authorList>
    </citation>
    <scope>NUCLEOTIDE SEQUENCE [LARGE SCALE GENOMIC DNA]</scope>
    <source>
        <strain evidence="2">28-4</strain>
    </source>
</reference>
<evidence type="ECO:0000313" key="2">
    <source>
        <dbReference type="Proteomes" id="UP000218334"/>
    </source>
</evidence>
<keyword evidence="2" id="KW-1185">Reference proteome</keyword>
<protein>
    <submittedName>
        <fullName evidence="1">Uncharacterized protein</fullName>
    </submittedName>
</protein>
<organism evidence="1 2">
    <name type="scientific">Armillaria solidipes</name>
    <dbReference type="NCBI Taxonomy" id="1076256"/>
    <lineage>
        <taxon>Eukaryota</taxon>
        <taxon>Fungi</taxon>
        <taxon>Dikarya</taxon>
        <taxon>Basidiomycota</taxon>
        <taxon>Agaricomycotina</taxon>
        <taxon>Agaricomycetes</taxon>
        <taxon>Agaricomycetidae</taxon>
        <taxon>Agaricales</taxon>
        <taxon>Marasmiineae</taxon>
        <taxon>Physalacriaceae</taxon>
        <taxon>Armillaria</taxon>
    </lineage>
</organism>
<dbReference type="Proteomes" id="UP000218334">
    <property type="component" value="Unassembled WGS sequence"/>
</dbReference>
<gene>
    <name evidence="1" type="ORF">ARMSODRAFT_971721</name>
</gene>
<proteinExistence type="predicted"/>
<dbReference type="EMBL" id="KZ293420">
    <property type="protein sequence ID" value="PBK73244.1"/>
    <property type="molecule type" value="Genomic_DNA"/>
</dbReference>
<dbReference type="AlphaFoldDB" id="A0A2H3BW84"/>
<evidence type="ECO:0000313" key="1">
    <source>
        <dbReference type="EMBL" id="PBK73244.1"/>
    </source>
</evidence>
<name>A0A2H3BW84_9AGAR</name>
<sequence length="179" mass="19944">MTMDTIVLMILELNAHLTARRRRRSLYDQLTGSRYGSGHPRGLGLQSTRAKYADLSNDSHRDSIHRSLLIVTWRLHPVAPSTQRIIIMMDTASTWLAPTYLSHFAFYTGIPVDYEPEFMPFLTLTTAVARGATEAVQASLSAIAASDTICLLIAALLIIRQSPKENRFVGFGVEVVRVI</sequence>